<dbReference type="AlphaFoldDB" id="A0AAV0EKI5"/>
<feature type="compositionally biased region" description="Basic and acidic residues" evidence="1">
    <location>
        <begin position="29"/>
        <end position="54"/>
    </location>
</feature>
<name>A0AAV0EKI5_9ASTE</name>
<reference evidence="2" key="1">
    <citation type="submission" date="2022-07" db="EMBL/GenBank/DDBJ databases">
        <authorList>
            <person name="Macas J."/>
            <person name="Novak P."/>
            <person name="Neumann P."/>
        </authorList>
    </citation>
    <scope>NUCLEOTIDE SEQUENCE</scope>
</reference>
<keyword evidence="3" id="KW-1185">Reference proteome</keyword>
<organism evidence="2 3">
    <name type="scientific">Cuscuta epithymum</name>
    <dbReference type="NCBI Taxonomy" id="186058"/>
    <lineage>
        <taxon>Eukaryota</taxon>
        <taxon>Viridiplantae</taxon>
        <taxon>Streptophyta</taxon>
        <taxon>Embryophyta</taxon>
        <taxon>Tracheophyta</taxon>
        <taxon>Spermatophyta</taxon>
        <taxon>Magnoliopsida</taxon>
        <taxon>eudicotyledons</taxon>
        <taxon>Gunneridae</taxon>
        <taxon>Pentapetalae</taxon>
        <taxon>asterids</taxon>
        <taxon>lamiids</taxon>
        <taxon>Solanales</taxon>
        <taxon>Convolvulaceae</taxon>
        <taxon>Cuscuteae</taxon>
        <taxon>Cuscuta</taxon>
        <taxon>Cuscuta subgen. Cuscuta</taxon>
    </lineage>
</organism>
<comment type="caution">
    <text evidence="2">The sequence shown here is derived from an EMBL/GenBank/DDBJ whole genome shotgun (WGS) entry which is preliminary data.</text>
</comment>
<feature type="non-terminal residue" evidence="2">
    <location>
        <position position="150"/>
    </location>
</feature>
<evidence type="ECO:0000313" key="3">
    <source>
        <dbReference type="Proteomes" id="UP001152523"/>
    </source>
</evidence>
<protein>
    <submittedName>
        <fullName evidence="2">Uncharacterized protein</fullName>
    </submittedName>
</protein>
<gene>
    <name evidence="2" type="ORF">CEPIT_LOCUS24571</name>
</gene>
<dbReference type="Proteomes" id="UP001152523">
    <property type="component" value="Unassembled WGS sequence"/>
</dbReference>
<feature type="compositionally biased region" description="Basic and acidic residues" evidence="1">
    <location>
        <begin position="138"/>
        <end position="150"/>
    </location>
</feature>
<accession>A0AAV0EKI5</accession>
<dbReference type="EMBL" id="CAMAPF010000926">
    <property type="protein sequence ID" value="CAH9122580.1"/>
    <property type="molecule type" value="Genomic_DNA"/>
</dbReference>
<evidence type="ECO:0000313" key="2">
    <source>
        <dbReference type="EMBL" id="CAH9122580.1"/>
    </source>
</evidence>
<proteinExistence type="predicted"/>
<feature type="compositionally biased region" description="Acidic residues" evidence="1">
    <location>
        <begin position="86"/>
        <end position="97"/>
    </location>
</feature>
<feature type="region of interest" description="Disordered" evidence="1">
    <location>
        <begin position="1"/>
        <end position="60"/>
    </location>
</feature>
<feature type="compositionally biased region" description="Polar residues" evidence="1">
    <location>
        <begin position="15"/>
        <end position="26"/>
    </location>
</feature>
<sequence length="150" mass="16570">MKGKGQRTKVEAARSSGTSTDQTLVKVSSKKEAARVLKDQGTRGRKKPISDPKAQKIAPGSMALYFEMRKRQELLKKKKNEAPFLEAEDSSSENELENADHNNSMSGEEEASKSSPVREVDSLEEHDDDVDSFDTSADMEHEVAAEKDIA</sequence>
<feature type="region of interest" description="Disordered" evidence="1">
    <location>
        <begin position="77"/>
        <end position="150"/>
    </location>
</feature>
<feature type="compositionally biased region" description="Basic and acidic residues" evidence="1">
    <location>
        <begin position="110"/>
        <end position="123"/>
    </location>
</feature>
<evidence type="ECO:0000256" key="1">
    <source>
        <dbReference type="SAM" id="MobiDB-lite"/>
    </source>
</evidence>